<organism evidence="2 3">
    <name type="scientific">Nephila pilipes</name>
    <name type="common">Giant wood spider</name>
    <name type="synonym">Nephila maculata</name>
    <dbReference type="NCBI Taxonomy" id="299642"/>
    <lineage>
        <taxon>Eukaryota</taxon>
        <taxon>Metazoa</taxon>
        <taxon>Ecdysozoa</taxon>
        <taxon>Arthropoda</taxon>
        <taxon>Chelicerata</taxon>
        <taxon>Arachnida</taxon>
        <taxon>Araneae</taxon>
        <taxon>Araneomorphae</taxon>
        <taxon>Entelegynae</taxon>
        <taxon>Araneoidea</taxon>
        <taxon>Nephilidae</taxon>
        <taxon>Nephila</taxon>
    </lineage>
</organism>
<dbReference type="AlphaFoldDB" id="A0A8X6U809"/>
<feature type="compositionally biased region" description="Basic residues" evidence="1">
    <location>
        <begin position="19"/>
        <end position="30"/>
    </location>
</feature>
<dbReference type="EMBL" id="BMAW01023678">
    <property type="protein sequence ID" value="GFT83889.1"/>
    <property type="molecule type" value="Genomic_DNA"/>
</dbReference>
<name>A0A8X6U809_NEPPI</name>
<feature type="region of interest" description="Disordered" evidence="1">
    <location>
        <begin position="1"/>
        <end position="42"/>
    </location>
</feature>
<reference evidence="2" key="1">
    <citation type="submission" date="2020-08" db="EMBL/GenBank/DDBJ databases">
        <title>Multicomponent nature underlies the extraordinary mechanical properties of spider dragline silk.</title>
        <authorList>
            <person name="Kono N."/>
            <person name="Nakamura H."/>
            <person name="Mori M."/>
            <person name="Yoshida Y."/>
            <person name="Ohtoshi R."/>
            <person name="Malay A.D."/>
            <person name="Moran D.A.P."/>
            <person name="Tomita M."/>
            <person name="Numata K."/>
            <person name="Arakawa K."/>
        </authorList>
    </citation>
    <scope>NUCLEOTIDE SEQUENCE</scope>
</reference>
<protein>
    <submittedName>
        <fullName evidence="2">Uncharacterized protein</fullName>
    </submittedName>
</protein>
<evidence type="ECO:0000256" key="1">
    <source>
        <dbReference type="SAM" id="MobiDB-lite"/>
    </source>
</evidence>
<accession>A0A8X6U809</accession>
<evidence type="ECO:0000313" key="3">
    <source>
        <dbReference type="Proteomes" id="UP000887013"/>
    </source>
</evidence>
<dbReference type="Proteomes" id="UP000887013">
    <property type="component" value="Unassembled WGS sequence"/>
</dbReference>
<proteinExistence type="predicted"/>
<evidence type="ECO:0000313" key="2">
    <source>
        <dbReference type="EMBL" id="GFT83889.1"/>
    </source>
</evidence>
<gene>
    <name evidence="2" type="ORF">NPIL_74301</name>
</gene>
<sequence>MKQRFINPGGSTPLELQPRLRHSSNHKIRNKQPCSSERTEKVYDGKSQFLSQVPSLSITVDPSQQILRRGREYQLSSFTLLKKKIPEPKPKIKREGGRVW</sequence>
<comment type="caution">
    <text evidence="2">The sequence shown here is derived from an EMBL/GenBank/DDBJ whole genome shotgun (WGS) entry which is preliminary data.</text>
</comment>
<keyword evidence="3" id="KW-1185">Reference proteome</keyword>